<protein>
    <submittedName>
        <fullName evidence="2">Uncharacterized protein</fullName>
    </submittedName>
</protein>
<dbReference type="RefSeq" id="WP_247395778.1">
    <property type="nucleotide sequence ID" value="NZ_JAKNRV010000005.1"/>
</dbReference>
<keyword evidence="1" id="KW-0812">Transmembrane</keyword>
<proteinExistence type="predicted"/>
<dbReference type="EMBL" id="JAKNRV010000005">
    <property type="protein sequence ID" value="MCK1783039.1"/>
    <property type="molecule type" value="Genomic_DNA"/>
</dbReference>
<evidence type="ECO:0000256" key="1">
    <source>
        <dbReference type="SAM" id="Phobius"/>
    </source>
</evidence>
<comment type="caution">
    <text evidence="2">The sequence shown here is derived from an EMBL/GenBank/DDBJ whole genome shotgun (WGS) entry which is preliminary data.</text>
</comment>
<feature type="transmembrane region" description="Helical" evidence="1">
    <location>
        <begin position="55"/>
        <end position="76"/>
    </location>
</feature>
<organism evidence="2 3">
    <name type="scientific">Pseudomonas emilianonis</name>
    <dbReference type="NCBI Taxonomy" id="2915812"/>
    <lineage>
        <taxon>Bacteria</taxon>
        <taxon>Pseudomonadati</taxon>
        <taxon>Pseudomonadota</taxon>
        <taxon>Gammaproteobacteria</taxon>
        <taxon>Pseudomonadales</taxon>
        <taxon>Pseudomonadaceae</taxon>
        <taxon>Pseudomonas</taxon>
    </lineage>
</organism>
<dbReference type="Proteomes" id="UP001317085">
    <property type="component" value="Unassembled WGS sequence"/>
</dbReference>
<feature type="transmembrane region" description="Helical" evidence="1">
    <location>
        <begin position="32"/>
        <end position="49"/>
    </location>
</feature>
<evidence type="ECO:0000313" key="2">
    <source>
        <dbReference type="EMBL" id="MCK1783039.1"/>
    </source>
</evidence>
<keyword evidence="3" id="KW-1185">Reference proteome</keyword>
<reference evidence="2 3" key="1">
    <citation type="submission" date="2022-02" db="EMBL/GenBank/DDBJ databases">
        <title>Comparative genomics of the first Antarctic Pseudomonas spp. capable of biotransforming 2,4,6-Trinitrotoluene.</title>
        <authorList>
            <person name="Cabrera M.A."/>
            <person name="Marquez S.L."/>
            <person name="Perez-Donoso J.M."/>
        </authorList>
    </citation>
    <scope>NUCLEOTIDE SEQUENCE [LARGE SCALE GENOMIC DNA]</scope>
    <source>
        <strain evidence="2 3">TNT11</strain>
    </source>
</reference>
<keyword evidence="1" id="KW-0472">Membrane</keyword>
<keyword evidence="1" id="KW-1133">Transmembrane helix</keyword>
<name>A0ABT0EC15_9PSED</name>
<gene>
    <name evidence="2" type="ORF">L9Z73_01265</name>
</gene>
<feature type="transmembrane region" description="Helical" evidence="1">
    <location>
        <begin position="6"/>
        <end position="25"/>
    </location>
</feature>
<sequence length="199" mass="21917">MSTWRLVVGAILFLTGLVLGGMAVYDARYWSALVFFIAGASSAVSFIVWEFGASSVSWVSALIGVAFSVVSIIDVFSSSPALDFEQSKAQVDFFQKLLELDADPSGLDENERKLVGQALYACAMQSNRDFRDLTINANKAIKMGPNATLADGVNSAIDPDKRVRCLDYFQKLYKTQPVLFESFVNTYPWLLNKNNGKTL</sequence>
<evidence type="ECO:0000313" key="3">
    <source>
        <dbReference type="Proteomes" id="UP001317085"/>
    </source>
</evidence>
<accession>A0ABT0EC15</accession>